<sequence length="144" mass="15371">MSEGIEVAKVGRAMEILLRGVGQPILFEDHARGAVFVTPADSAAAADGLLPVFLVAAEAVWREAVGDGFGLEIARDPEALFDYRVTKIGAARITDVLLALMEAAAQALRPDGIVVNELAYVWEDALERAEAREKAKALDLQGRA</sequence>
<proteinExistence type="predicted"/>
<dbReference type="Proteomes" id="UP001626536">
    <property type="component" value="Plasmid pRX1"/>
</dbReference>
<name>A0ABZ0HYX9_9HYPH</name>
<reference evidence="1 2" key="1">
    <citation type="submission" date="2023-10" db="EMBL/GenBank/DDBJ databases">
        <title>Novel methanotroph of the genus Methylocapsa from a subarctic wetland.</title>
        <authorList>
            <person name="Belova S.E."/>
            <person name="Oshkin I.Y."/>
            <person name="Miroshnikov K."/>
            <person name="Dedysh S.N."/>
        </authorList>
    </citation>
    <scope>NUCLEOTIDE SEQUENCE [LARGE SCALE GENOMIC DNA]</scope>
    <source>
        <strain evidence="1 2">RX1</strain>
        <plasmid evidence="1 2">pRX1</plasmid>
    </source>
</reference>
<keyword evidence="1" id="KW-0614">Plasmid</keyword>
<organism evidence="1 2">
    <name type="scientific">Methylocapsa polymorpha</name>
    <dbReference type="NCBI Taxonomy" id="3080828"/>
    <lineage>
        <taxon>Bacteria</taxon>
        <taxon>Pseudomonadati</taxon>
        <taxon>Pseudomonadota</taxon>
        <taxon>Alphaproteobacteria</taxon>
        <taxon>Hyphomicrobiales</taxon>
        <taxon>Beijerinckiaceae</taxon>
        <taxon>Methylocapsa</taxon>
    </lineage>
</organism>
<dbReference type="RefSeq" id="WP_318655195.1">
    <property type="nucleotide sequence ID" value="NZ_CP136863.1"/>
</dbReference>
<evidence type="ECO:0000313" key="2">
    <source>
        <dbReference type="Proteomes" id="UP001626536"/>
    </source>
</evidence>
<keyword evidence="2" id="KW-1185">Reference proteome</keyword>
<gene>
    <name evidence="1" type="ORF">RZS28_18750</name>
</gene>
<evidence type="ECO:0000313" key="1">
    <source>
        <dbReference type="EMBL" id="WOJ91769.1"/>
    </source>
</evidence>
<dbReference type="EMBL" id="CP136863">
    <property type="protein sequence ID" value="WOJ91769.1"/>
    <property type="molecule type" value="Genomic_DNA"/>
</dbReference>
<protein>
    <submittedName>
        <fullName evidence="1">Uncharacterized protein</fullName>
    </submittedName>
</protein>
<geneLocation type="plasmid" evidence="1 2">
    <name>pRX1</name>
</geneLocation>
<accession>A0ABZ0HYX9</accession>